<keyword evidence="1 2" id="KW-0344">Guanine-nucleotide releasing factor</keyword>
<dbReference type="AlphaFoldDB" id="A0A6V7Q997"/>
<gene>
    <name evidence="4" type="ORF">CB5_LOCUS22627</name>
</gene>
<evidence type="ECO:0000256" key="1">
    <source>
        <dbReference type="ARBA" id="ARBA00022658"/>
    </source>
</evidence>
<dbReference type="GO" id="GO:0005085">
    <property type="term" value="F:guanyl-nucleotide exchange factor activity"/>
    <property type="evidence" value="ECO:0007669"/>
    <property type="project" value="UniProtKB-UniRule"/>
</dbReference>
<dbReference type="PROSITE" id="PS51334">
    <property type="entry name" value="PRONE"/>
    <property type="match status" value="1"/>
</dbReference>
<dbReference type="Pfam" id="PF03759">
    <property type="entry name" value="PRONE"/>
    <property type="match status" value="3"/>
</dbReference>
<name>A0A6V7Q997_ANACO</name>
<evidence type="ECO:0000313" key="4">
    <source>
        <dbReference type="EMBL" id="CAD1839416.1"/>
    </source>
</evidence>
<reference evidence="4" key="1">
    <citation type="submission" date="2020-07" db="EMBL/GenBank/DDBJ databases">
        <authorList>
            <person name="Lin J."/>
        </authorList>
    </citation>
    <scope>NUCLEOTIDE SEQUENCE</scope>
</reference>
<dbReference type="EMBL" id="LR862134">
    <property type="protein sequence ID" value="CAD1839416.1"/>
    <property type="molecule type" value="Genomic_DNA"/>
</dbReference>
<sequence length="361" mass="40580">MVARVTTRIVSMLLSKSTPLRADKHIRSPEEAPYPDGIVVKNPILVRNLGRSCVVRERPLFGKQRGLGWRDWEKPLLGKEIVIAIRQRRSVAGAVRARRIRRAETTRRAFVDRRVGEAVEELGWPMKKKSSSLDAVDGNEKIHEDDAGVEKQKRNVSEIEMMERFSKLLLGEDMSGCGKGVCTALAISNAITNLCGHDMQTAIRDLYANLPALRKLDNMLLVVPDSSNEPEFWYVDQGISAPDCDGSASFRRAFHRRDEKWWLPVPGNALAEIDVPESYIESLLPKNGRASLGDLIYRPLHHLRSILSRMPSRSPRFLLSRAGISPIKGEKAALLLLNRKLSSRSFDRISGCRGEGKEQQQ</sequence>
<dbReference type="PANTHER" id="PTHR33101:SF14">
    <property type="entry name" value="ROP GUANINE NUCLEOTIDE EXCHANGE FACTOR 7"/>
    <property type="match status" value="1"/>
</dbReference>
<dbReference type="PANTHER" id="PTHR33101">
    <property type="entry name" value="ROP GUANINE NUCLEOTIDE EXCHANGE FACTOR 1"/>
    <property type="match status" value="1"/>
</dbReference>
<accession>A0A6V7Q997</accession>
<dbReference type="Gene3D" id="1.20.58.2010">
    <property type="entry name" value="PRONE domain, subdomain 1"/>
    <property type="match status" value="2"/>
</dbReference>
<protein>
    <recommendedName>
        <fullName evidence="3">PRONE domain-containing protein</fullName>
    </recommendedName>
</protein>
<dbReference type="InterPro" id="IPR005512">
    <property type="entry name" value="PRONE_dom"/>
</dbReference>
<proteinExistence type="predicted"/>
<evidence type="ECO:0000256" key="2">
    <source>
        <dbReference type="PROSITE-ProRule" id="PRU00663"/>
    </source>
</evidence>
<feature type="domain" description="PRONE" evidence="3">
    <location>
        <begin position="149"/>
        <end position="361"/>
    </location>
</feature>
<evidence type="ECO:0000259" key="3">
    <source>
        <dbReference type="PROSITE" id="PS51334"/>
    </source>
</evidence>
<organism evidence="4">
    <name type="scientific">Ananas comosus var. bracteatus</name>
    <name type="common">red pineapple</name>
    <dbReference type="NCBI Taxonomy" id="296719"/>
    <lineage>
        <taxon>Eukaryota</taxon>
        <taxon>Viridiplantae</taxon>
        <taxon>Streptophyta</taxon>
        <taxon>Embryophyta</taxon>
        <taxon>Tracheophyta</taxon>
        <taxon>Spermatophyta</taxon>
        <taxon>Magnoliopsida</taxon>
        <taxon>Liliopsida</taxon>
        <taxon>Poales</taxon>
        <taxon>Bromeliaceae</taxon>
        <taxon>Bromelioideae</taxon>
        <taxon>Ananas</taxon>
    </lineage>
</organism>
<dbReference type="InterPro" id="IPR038937">
    <property type="entry name" value="RopGEF"/>
</dbReference>